<dbReference type="Pfam" id="PF03372">
    <property type="entry name" value="Exo_endo_phos"/>
    <property type="match status" value="1"/>
</dbReference>
<dbReference type="Gene3D" id="3.60.10.10">
    <property type="entry name" value="Endonuclease/exonuclease/phosphatase"/>
    <property type="match status" value="1"/>
</dbReference>
<keyword evidence="4" id="KW-1185">Reference proteome</keyword>
<gene>
    <name evidence="3" type="ORF">ER308_18610</name>
</gene>
<dbReference type="PANTHER" id="PTHR14859">
    <property type="entry name" value="CALCOFLUOR WHITE HYPERSENSITIVE PROTEIN PRECURSOR"/>
    <property type="match status" value="1"/>
</dbReference>
<proteinExistence type="predicted"/>
<dbReference type="InterPro" id="IPR051916">
    <property type="entry name" value="GPI-anchor_lipid_remodeler"/>
</dbReference>
<dbReference type="AlphaFoldDB" id="A0A411YJM5"/>
<accession>A0A411YJM5</accession>
<feature type="region of interest" description="Disordered" evidence="1">
    <location>
        <begin position="107"/>
        <end position="136"/>
    </location>
</feature>
<protein>
    <submittedName>
        <fullName evidence="3">Endonuclease</fullName>
    </submittedName>
</protein>
<evidence type="ECO:0000313" key="3">
    <source>
        <dbReference type="EMBL" id="QBI21379.1"/>
    </source>
</evidence>
<feature type="domain" description="Endonuclease/exonuclease/phosphatase" evidence="2">
    <location>
        <begin position="6"/>
        <end position="242"/>
    </location>
</feature>
<sequence>MLVRLVTYNLLHGLRLDGGGRVDLEAAAQVIAGFDADVVALQEVDRGLSRSDGIDQVAWLADRLVVDGLFAPALLGDPDVQRTTPNLGDPGGPGYGIGLLSRRPLGDVRSLRLPGGGDGRRRRPASPQRPGWDREPRVAVRAVVDGPLGPVAVTTTHLSYLPWRALRQLRHAARLAAAPRAVLLGDLNLPTAPVRRTLPRWHHVSAPATYPAWEPRMQADQILLRGLRALAADVVAETTSDHRALWVEVTPS</sequence>
<dbReference type="InterPro" id="IPR036691">
    <property type="entry name" value="Endo/exonu/phosph_ase_sf"/>
</dbReference>
<reference evidence="3 4" key="1">
    <citation type="submission" date="2019-01" db="EMBL/GenBank/DDBJ databases">
        <title>Egibacter rhizosphaerae EGI 80759T.</title>
        <authorList>
            <person name="Chen D.-D."/>
            <person name="Tian Y."/>
            <person name="Jiao J.-Y."/>
            <person name="Zhang X.-T."/>
            <person name="Zhang Y.-G."/>
            <person name="Zhang Y."/>
            <person name="Xiao M."/>
            <person name="Shu W.-S."/>
            <person name="Li W.-J."/>
        </authorList>
    </citation>
    <scope>NUCLEOTIDE SEQUENCE [LARGE SCALE GENOMIC DNA]</scope>
    <source>
        <strain evidence="3 4">EGI 80759</strain>
    </source>
</reference>
<dbReference type="GO" id="GO:0006506">
    <property type="term" value="P:GPI anchor biosynthetic process"/>
    <property type="evidence" value="ECO:0007669"/>
    <property type="project" value="TreeGrafter"/>
</dbReference>
<keyword evidence="3" id="KW-0378">Hydrolase</keyword>
<dbReference type="SUPFAM" id="SSF56219">
    <property type="entry name" value="DNase I-like"/>
    <property type="match status" value="1"/>
</dbReference>
<dbReference type="EMBL" id="CP036402">
    <property type="protein sequence ID" value="QBI21379.1"/>
    <property type="molecule type" value="Genomic_DNA"/>
</dbReference>
<dbReference type="GO" id="GO:0016020">
    <property type="term" value="C:membrane"/>
    <property type="evidence" value="ECO:0007669"/>
    <property type="project" value="GOC"/>
</dbReference>
<keyword evidence="3" id="KW-0540">Nuclease</keyword>
<dbReference type="InterPro" id="IPR005135">
    <property type="entry name" value="Endo/exonuclease/phosphatase"/>
</dbReference>
<organism evidence="3 4">
    <name type="scientific">Egibacter rhizosphaerae</name>
    <dbReference type="NCBI Taxonomy" id="1670831"/>
    <lineage>
        <taxon>Bacteria</taxon>
        <taxon>Bacillati</taxon>
        <taxon>Actinomycetota</taxon>
        <taxon>Nitriliruptoria</taxon>
        <taxon>Egibacterales</taxon>
        <taxon>Egibacteraceae</taxon>
        <taxon>Egibacter</taxon>
    </lineage>
</organism>
<keyword evidence="3" id="KW-0255">Endonuclease</keyword>
<dbReference type="Proteomes" id="UP000291469">
    <property type="component" value="Chromosome"/>
</dbReference>
<evidence type="ECO:0000313" key="4">
    <source>
        <dbReference type="Proteomes" id="UP000291469"/>
    </source>
</evidence>
<evidence type="ECO:0000256" key="1">
    <source>
        <dbReference type="SAM" id="MobiDB-lite"/>
    </source>
</evidence>
<dbReference type="GO" id="GO:0004519">
    <property type="term" value="F:endonuclease activity"/>
    <property type="evidence" value="ECO:0007669"/>
    <property type="project" value="UniProtKB-KW"/>
</dbReference>
<dbReference type="OrthoDB" id="155529at2"/>
<dbReference type="PANTHER" id="PTHR14859:SF15">
    <property type="entry name" value="ENDONUCLEASE_EXONUCLEASE_PHOSPHATASE DOMAIN-CONTAINING PROTEIN"/>
    <property type="match status" value="1"/>
</dbReference>
<evidence type="ECO:0000259" key="2">
    <source>
        <dbReference type="Pfam" id="PF03372"/>
    </source>
</evidence>
<dbReference type="KEGG" id="erz:ER308_18610"/>
<name>A0A411YJM5_9ACTN</name>